<dbReference type="AlphaFoldDB" id="E8V1W1"/>
<dbReference type="HOGENOM" id="CLU_2669849_0_0_0"/>
<proteinExistence type="predicted"/>
<accession>E8V1W1</accession>
<dbReference type="Proteomes" id="UP000006844">
    <property type="component" value="Chromosome"/>
</dbReference>
<name>E8V1W1_TERSS</name>
<dbReference type="EMBL" id="CP002467">
    <property type="protein sequence ID" value="ADV83449.1"/>
    <property type="molecule type" value="Genomic_DNA"/>
</dbReference>
<evidence type="ECO:0000313" key="2">
    <source>
        <dbReference type="Proteomes" id="UP000006844"/>
    </source>
</evidence>
<dbReference type="KEGG" id="tsa:AciPR4_2674"/>
<gene>
    <name evidence="1" type="ordered locus">AciPR4_2674</name>
</gene>
<reference evidence="1 2" key="1">
    <citation type="journal article" date="2012" name="Stand. Genomic Sci.">
        <title>Complete genome sequence of Terriglobus saanensis type strain SP1PR4(T), an Acidobacteria from tundra soil.</title>
        <authorList>
            <person name="Rawat S.R."/>
            <person name="Mannisto M.K."/>
            <person name="Starovoytov V."/>
            <person name="Goodwin L."/>
            <person name="Nolan M."/>
            <person name="Hauser L."/>
            <person name="Land M."/>
            <person name="Davenport K.W."/>
            <person name="Woyke T."/>
            <person name="Haggblom M.M."/>
        </authorList>
    </citation>
    <scope>NUCLEOTIDE SEQUENCE</scope>
    <source>
        <strain evidence="2">ATCC BAA-1853 / DSM 23119 / SP1PR4</strain>
    </source>
</reference>
<sequence>MTHGKPAQPGSSCSNNQPFVMLPWKVTEGPLGGSGNKEKISAIEGASYERRTREIFTVSCADAYNHVGSSLIDAQ</sequence>
<organism evidence="1 2">
    <name type="scientific">Terriglobus saanensis (strain ATCC BAA-1853 / DSM 23119 / SP1PR4)</name>
    <dbReference type="NCBI Taxonomy" id="401053"/>
    <lineage>
        <taxon>Bacteria</taxon>
        <taxon>Pseudomonadati</taxon>
        <taxon>Acidobacteriota</taxon>
        <taxon>Terriglobia</taxon>
        <taxon>Terriglobales</taxon>
        <taxon>Acidobacteriaceae</taxon>
        <taxon>Terriglobus</taxon>
    </lineage>
</organism>
<evidence type="ECO:0000313" key="1">
    <source>
        <dbReference type="EMBL" id="ADV83449.1"/>
    </source>
</evidence>
<protein>
    <submittedName>
        <fullName evidence="1">Uncharacterized protein</fullName>
    </submittedName>
</protein>
<keyword evidence="2" id="KW-1185">Reference proteome</keyword>